<dbReference type="RefSeq" id="WP_116518211.1">
    <property type="nucleotide sequence ID" value="NZ_JACCEX010000002.1"/>
</dbReference>
<protein>
    <submittedName>
        <fullName evidence="2">Uncharacterized protein</fullName>
    </submittedName>
</protein>
<dbReference type="AlphaFoldDB" id="A0A2U1CMJ5"/>
<feature type="transmembrane region" description="Helical" evidence="1">
    <location>
        <begin position="12"/>
        <end position="32"/>
    </location>
</feature>
<evidence type="ECO:0000256" key="1">
    <source>
        <dbReference type="SAM" id="Phobius"/>
    </source>
</evidence>
<accession>A0A2U1CMJ5</accession>
<feature type="transmembrane region" description="Helical" evidence="1">
    <location>
        <begin position="44"/>
        <end position="62"/>
    </location>
</feature>
<dbReference type="InterPro" id="IPR055644">
    <property type="entry name" value="DUF7220"/>
</dbReference>
<evidence type="ECO:0000313" key="2">
    <source>
        <dbReference type="EMBL" id="PVY62224.1"/>
    </source>
</evidence>
<sequence length="76" mass="8398">MSGQSKKGSAIEAIFNVLVGYTINVVANFAIFPLFGWDISLEQNLLMGTFYTAISLARSYCLRRAFNRFGLRRGGG</sequence>
<evidence type="ECO:0000313" key="3">
    <source>
        <dbReference type="Proteomes" id="UP000246145"/>
    </source>
</evidence>
<organism evidence="2 3">
    <name type="scientific">Pusillimonas noertemannii</name>
    <dbReference type="NCBI Taxonomy" id="305977"/>
    <lineage>
        <taxon>Bacteria</taxon>
        <taxon>Pseudomonadati</taxon>
        <taxon>Pseudomonadota</taxon>
        <taxon>Betaproteobacteria</taxon>
        <taxon>Burkholderiales</taxon>
        <taxon>Alcaligenaceae</taxon>
        <taxon>Pusillimonas</taxon>
    </lineage>
</organism>
<keyword evidence="1" id="KW-0812">Transmembrane</keyword>
<dbReference type="Proteomes" id="UP000246145">
    <property type="component" value="Unassembled WGS sequence"/>
</dbReference>
<proteinExistence type="predicted"/>
<dbReference type="Pfam" id="PF23858">
    <property type="entry name" value="DUF7220"/>
    <property type="match status" value="1"/>
</dbReference>
<comment type="caution">
    <text evidence="2">The sequence shown here is derived from an EMBL/GenBank/DDBJ whole genome shotgun (WGS) entry which is preliminary data.</text>
</comment>
<keyword evidence="1" id="KW-1133">Transmembrane helix</keyword>
<name>A0A2U1CMJ5_9BURK</name>
<dbReference type="EMBL" id="QEKO01000002">
    <property type="protein sequence ID" value="PVY62224.1"/>
    <property type="molecule type" value="Genomic_DNA"/>
</dbReference>
<reference evidence="2 3" key="1">
    <citation type="submission" date="2018-04" db="EMBL/GenBank/DDBJ databases">
        <title>Genomic Encyclopedia of Type Strains, Phase IV (KMG-IV): sequencing the most valuable type-strain genomes for metagenomic binning, comparative biology and taxonomic classification.</title>
        <authorList>
            <person name="Goeker M."/>
        </authorList>
    </citation>
    <scope>NUCLEOTIDE SEQUENCE [LARGE SCALE GENOMIC DNA]</scope>
    <source>
        <strain evidence="2 3">DSM 10065</strain>
    </source>
</reference>
<keyword evidence="3" id="KW-1185">Reference proteome</keyword>
<dbReference type="OrthoDB" id="1451648at2"/>
<gene>
    <name evidence="2" type="ORF">C7440_1717</name>
</gene>
<keyword evidence="1" id="KW-0472">Membrane</keyword>